<dbReference type="GO" id="GO:0006355">
    <property type="term" value="P:regulation of DNA-templated transcription"/>
    <property type="evidence" value="ECO:0007669"/>
    <property type="project" value="InterPro"/>
</dbReference>
<dbReference type="PROSITE" id="PS51755">
    <property type="entry name" value="OMPR_PHOB"/>
    <property type="match status" value="1"/>
</dbReference>
<organism evidence="4 5">
    <name type="scientific">Candidatus Aquicultor secundus</name>
    <dbReference type="NCBI Taxonomy" id="1973895"/>
    <lineage>
        <taxon>Bacteria</taxon>
        <taxon>Bacillati</taxon>
        <taxon>Actinomycetota</taxon>
        <taxon>Candidatus Aquicultoria</taxon>
        <taxon>Candidatus Aquicultorales</taxon>
        <taxon>Candidatus Aquicultoraceae</taxon>
        <taxon>Candidatus Aquicultor</taxon>
    </lineage>
</organism>
<dbReference type="InterPro" id="IPR036388">
    <property type="entry name" value="WH-like_DNA-bd_sf"/>
</dbReference>
<reference evidence="5" key="1">
    <citation type="submission" date="2017-09" db="EMBL/GenBank/DDBJ databases">
        <title>Depth-based differentiation of microbial function through sediment-hosted aquifers and enrichment of novel symbionts in the deep terrestrial subsurface.</title>
        <authorList>
            <person name="Probst A.J."/>
            <person name="Ladd B."/>
            <person name="Jarett J.K."/>
            <person name="Geller-Mcgrath D.E."/>
            <person name="Sieber C.M.K."/>
            <person name="Emerson J.B."/>
            <person name="Anantharaman K."/>
            <person name="Thomas B.C."/>
            <person name="Malmstrom R."/>
            <person name="Stieglmeier M."/>
            <person name="Klingl A."/>
            <person name="Woyke T."/>
            <person name="Ryan C.M."/>
            <person name="Banfield J.F."/>
        </authorList>
    </citation>
    <scope>NUCLEOTIDE SEQUENCE [LARGE SCALE GENOMIC DNA]</scope>
</reference>
<name>A0A2M7T9A3_9ACTN</name>
<evidence type="ECO:0000256" key="2">
    <source>
        <dbReference type="PROSITE-ProRule" id="PRU01091"/>
    </source>
</evidence>
<dbReference type="SUPFAM" id="SSF46894">
    <property type="entry name" value="C-terminal effector domain of the bipartite response regulators"/>
    <property type="match status" value="1"/>
</dbReference>
<feature type="DNA-binding region" description="OmpR/PhoB-type" evidence="2">
    <location>
        <begin position="1"/>
        <end position="31"/>
    </location>
</feature>
<evidence type="ECO:0000313" key="4">
    <source>
        <dbReference type="EMBL" id="PIZ40909.1"/>
    </source>
</evidence>
<dbReference type="Proteomes" id="UP000230956">
    <property type="component" value="Unassembled WGS sequence"/>
</dbReference>
<gene>
    <name evidence="4" type="ORF">COY37_03205</name>
</gene>
<dbReference type="EMBL" id="PFNG01000076">
    <property type="protein sequence ID" value="PIZ40909.1"/>
    <property type="molecule type" value="Genomic_DNA"/>
</dbReference>
<sequence>MLINIRRLRAKLGRHEPLIETVRNVGYRFKK</sequence>
<feature type="domain" description="OmpR/PhoB-type" evidence="3">
    <location>
        <begin position="1"/>
        <end position="31"/>
    </location>
</feature>
<dbReference type="GO" id="GO:0003677">
    <property type="term" value="F:DNA binding"/>
    <property type="evidence" value="ECO:0007669"/>
    <property type="project" value="UniProtKB-UniRule"/>
</dbReference>
<evidence type="ECO:0000259" key="3">
    <source>
        <dbReference type="PROSITE" id="PS51755"/>
    </source>
</evidence>
<comment type="caution">
    <text evidence="4">The sequence shown here is derived from an EMBL/GenBank/DDBJ whole genome shotgun (WGS) entry which is preliminary data.</text>
</comment>
<keyword evidence="1 2" id="KW-0238">DNA-binding</keyword>
<accession>A0A2M7T9A3</accession>
<dbReference type="Pfam" id="PF00486">
    <property type="entry name" value="Trans_reg_C"/>
    <property type="match status" value="1"/>
</dbReference>
<dbReference type="InterPro" id="IPR001867">
    <property type="entry name" value="OmpR/PhoB-type_DNA-bd"/>
</dbReference>
<dbReference type="InterPro" id="IPR016032">
    <property type="entry name" value="Sig_transdc_resp-reg_C-effctor"/>
</dbReference>
<dbReference type="AlphaFoldDB" id="A0A2M7T9A3"/>
<dbReference type="GO" id="GO:0000160">
    <property type="term" value="P:phosphorelay signal transduction system"/>
    <property type="evidence" value="ECO:0007669"/>
    <property type="project" value="InterPro"/>
</dbReference>
<proteinExistence type="predicted"/>
<evidence type="ECO:0000256" key="1">
    <source>
        <dbReference type="ARBA" id="ARBA00023125"/>
    </source>
</evidence>
<dbReference type="Gene3D" id="1.10.10.10">
    <property type="entry name" value="Winged helix-like DNA-binding domain superfamily/Winged helix DNA-binding domain"/>
    <property type="match status" value="1"/>
</dbReference>
<evidence type="ECO:0000313" key="5">
    <source>
        <dbReference type="Proteomes" id="UP000230956"/>
    </source>
</evidence>
<protein>
    <recommendedName>
        <fullName evidence="3">OmpR/PhoB-type domain-containing protein</fullName>
    </recommendedName>
</protein>